<name>A0AAE3GMF2_9PSEU</name>
<dbReference type="SUPFAM" id="SSF53756">
    <property type="entry name" value="UDP-Glycosyltransferase/glycogen phosphorylase"/>
    <property type="match status" value="1"/>
</dbReference>
<evidence type="ECO:0000313" key="5">
    <source>
        <dbReference type="EMBL" id="MCP2170265.1"/>
    </source>
</evidence>
<dbReference type="Pfam" id="PF06722">
    <property type="entry name" value="EryCIII-like_C"/>
    <property type="match status" value="1"/>
</dbReference>
<dbReference type="PANTHER" id="PTHR48050:SF13">
    <property type="entry name" value="STEROL 3-BETA-GLUCOSYLTRANSFERASE UGT80A2"/>
    <property type="match status" value="1"/>
</dbReference>
<dbReference type="GO" id="GO:0005975">
    <property type="term" value="P:carbohydrate metabolic process"/>
    <property type="evidence" value="ECO:0007669"/>
    <property type="project" value="InterPro"/>
</dbReference>
<dbReference type="GO" id="GO:0008194">
    <property type="term" value="F:UDP-glycosyltransferase activity"/>
    <property type="evidence" value="ECO:0007669"/>
    <property type="project" value="InterPro"/>
</dbReference>
<dbReference type="InterPro" id="IPR004276">
    <property type="entry name" value="GlycoTrans_28_N"/>
</dbReference>
<dbReference type="InterPro" id="IPR010610">
    <property type="entry name" value="EryCIII-like_C"/>
</dbReference>
<dbReference type="GO" id="GO:0016758">
    <property type="term" value="F:hexosyltransferase activity"/>
    <property type="evidence" value="ECO:0007669"/>
    <property type="project" value="InterPro"/>
</dbReference>
<evidence type="ECO:0000313" key="6">
    <source>
        <dbReference type="Proteomes" id="UP001206128"/>
    </source>
</evidence>
<accession>A0AAE3GMF2</accession>
<keyword evidence="6" id="KW-1185">Reference proteome</keyword>
<feature type="domain" description="Erythromycin biosynthesis protein CIII-like C-terminal" evidence="4">
    <location>
        <begin position="288"/>
        <end position="388"/>
    </location>
</feature>
<gene>
    <name evidence="5" type="ORF">LX83_007156</name>
</gene>
<dbReference type="Proteomes" id="UP001206128">
    <property type="component" value="Unassembled WGS sequence"/>
</dbReference>
<comment type="caution">
    <text evidence="5">The sequence shown here is derived from an EMBL/GenBank/DDBJ whole genome shotgun (WGS) entry which is preliminary data.</text>
</comment>
<evidence type="ECO:0000256" key="2">
    <source>
        <dbReference type="ARBA" id="ARBA00023194"/>
    </source>
</evidence>
<dbReference type="AlphaFoldDB" id="A0AAE3GMF2"/>
<dbReference type="PANTHER" id="PTHR48050">
    <property type="entry name" value="STEROL 3-BETA-GLUCOSYLTRANSFERASE"/>
    <property type="match status" value="1"/>
</dbReference>
<sequence length="410" mass="44237">MTTGSRGDVQPFIALGAGLLARGHEVRLACPGDLGPLVKEAGIEFFELPGNVSDFFSHPAVVDALRKGGSALQFSRALRKLPKPPPGTETDLFRAMRDAGDQADVVVNQSGLAHGAALTGPPIRWATTSWKPITPTGERPAIGLPRLPLGPLYNRATYAISNQIEWALVRPSVNRVRKSSGLPEFGFRSPLRDLGRTIPVIYPFSPEVLAPSPDWPTNTHVTGFWYWNRAKQPSPELRAFIDAGPAPVVVAMGSNWSVYRAGDLHQLVIDAVRRAGRRVVLVDGPERDLPADAVRVHDVDYQWLLPRSAAVIHHAGLGHTADVLRAGVPHVTVPVYGDQPFWSATVSALGVGSPPVPFSELSGDRLTAALRQALDDNGMRDRAAALGDRIRGEQGVENACDVIERWAAKP</sequence>
<evidence type="ECO:0000259" key="4">
    <source>
        <dbReference type="Pfam" id="PF06722"/>
    </source>
</evidence>
<evidence type="ECO:0000256" key="1">
    <source>
        <dbReference type="ARBA" id="ARBA00004660"/>
    </source>
</evidence>
<comment type="pathway">
    <text evidence="1">Antibiotic biosynthesis; vancomycin biosynthesis.</text>
</comment>
<dbReference type="GO" id="GO:0033072">
    <property type="term" value="P:vancomycin biosynthetic process"/>
    <property type="evidence" value="ECO:0007669"/>
    <property type="project" value="UniProtKB-ARBA"/>
</dbReference>
<evidence type="ECO:0000259" key="3">
    <source>
        <dbReference type="Pfam" id="PF03033"/>
    </source>
</evidence>
<dbReference type="EMBL" id="JAMTCK010000028">
    <property type="protein sequence ID" value="MCP2170265.1"/>
    <property type="molecule type" value="Genomic_DNA"/>
</dbReference>
<proteinExistence type="predicted"/>
<keyword evidence="2" id="KW-0045">Antibiotic biosynthesis</keyword>
<dbReference type="Gene3D" id="3.40.50.2000">
    <property type="entry name" value="Glycogen Phosphorylase B"/>
    <property type="match status" value="2"/>
</dbReference>
<feature type="domain" description="Glycosyltransferase family 28 N-terminal" evidence="3">
    <location>
        <begin position="1"/>
        <end position="78"/>
    </location>
</feature>
<dbReference type="FunFam" id="3.40.50.2000:FF:000009">
    <property type="entry name" value="Sterol 3-beta-glucosyltransferase UGT80A2"/>
    <property type="match status" value="1"/>
</dbReference>
<dbReference type="InterPro" id="IPR050426">
    <property type="entry name" value="Glycosyltransferase_28"/>
</dbReference>
<dbReference type="Pfam" id="PF03033">
    <property type="entry name" value="Glyco_transf_28"/>
    <property type="match status" value="1"/>
</dbReference>
<reference evidence="5" key="1">
    <citation type="submission" date="2022-06" db="EMBL/GenBank/DDBJ databases">
        <title>Genomic Encyclopedia of Archaeal and Bacterial Type Strains, Phase II (KMG-II): from individual species to whole genera.</title>
        <authorList>
            <person name="Goeker M."/>
        </authorList>
    </citation>
    <scope>NUCLEOTIDE SEQUENCE</scope>
    <source>
        <strain evidence="5">DSM 43935</strain>
    </source>
</reference>
<dbReference type="CDD" id="cd03784">
    <property type="entry name" value="GT1_Gtf-like"/>
    <property type="match status" value="1"/>
</dbReference>
<organism evidence="5 6">
    <name type="scientific">Goodfellowiella coeruleoviolacea</name>
    <dbReference type="NCBI Taxonomy" id="334858"/>
    <lineage>
        <taxon>Bacteria</taxon>
        <taxon>Bacillati</taxon>
        <taxon>Actinomycetota</taxon>
        <taxon>Actinomycetes</taxon>
        <taxon>Pseudonocardiales</taxon>
        <taxon>Pseudonocardiaceae</taxon>
        <taxon>Goodfellowiella</taxon>
    </lineage>
</organism>
<dbReference type="InterPro" id="IPR002213">
    <property type="entry name" value="UDP_glucos_trans"/>
</dbReference>
<protein>
    <submittedName>
        <fullName evidence="5">UDP:flavonoid glycosyltransferase YjiC, YdhE family</fullName>
    </submittedName>
</protein>